<gene>
    <name evidence="2" type="ORF">BDV30DRAFT_74016</name>
</gene>
<proteinExistence type="predicted"/>
<evidence type="ECO:0000313" key="3">
    <source>
        <dbReference type="Proteomes" id="UP000326289"/>
    </source>
</evidence>
<sequence>MIRKALFGRKKLSSNGPSRRPSNYGVESSGKAIGAVSKRWGRKLYLRSHASWAPSCTVTCGSGKIIGESSHQMTTRPDRQDRPQSRFLRSCCLMRSWIHGTPKAYLLKNSTHHVNQFLQTMGPLPQAVVRCRGLSPWRTRWIDRWWTPKRMHFRRW</sequence>
<evidence type="ECO:0000313" key="2">
    <source>
        <dbReference type="EMBL" id="KAB8279294.1"/>
    </source>
</evidence>
<organism evidence="2 3">
    <name type="scientific">Aspergillus minisclerotigenes</name>
    <dbReference type="NCBI Taxonomy" id="656917"/>
    <lineage>
        <taxon>Eukaryota</taxon>
        <taxon>Fungi</taxon>
        <taxon>Dikarya</taxon>
        <taxon>Ascomycota</taxon>
        <taxon>Pezizomycotina</taxon>
        <taxon>Eurotiomycetes</taxon>
        <taxon>Eurotiomycetidae</taxon>
        <taxon>Eurotiales</taxon>
        <taxon>Aspergillaceae</taxon>
        <taxon>Aspergillus</taxon>
        <taxon>Aspergillus subgen. Circumdati</taxon>
    </lineage>
</organism>
<protein>
    <submittedName>
        <fullName evidence="2">Uncharacterized protein</fullName>
    </submittedName>
</protein>
<accession>A0A5N6JMX9</accession>
<feature type="region of interest" description="Disordered" evidence="1">
    <location>
        <begin position="9"/>
        <end position="28"/>
    </location>
</feature>
<dbReference type="Proteomes" id="UP000326289">
    <property type="component" value="Unassembled WGS sequence"/>
</dbReference>
<evidence type="ECO:0000256" key="1">
    <source>
        <dbReference type="SAM" id="MobiDB-lite"/>
    </source>
</evidence>
<dbReference type="EMBL" id="ML732765">
    <property type="protein sequence ID" value="KAB8279294.1"/>
    <property type="molecule type" value="Genomic_DNA"/>
</dbReference>
<name>A0A5N6JMX9_9EURO</name>
<keyword evidence="3" id="KW-1185">Reference proteome</keyword>
<reference evidence="2 3" key="1">
    <citation type="submission" date="2019-04" db="EMBL/GenBank/DDBJ databases">
        <title>Fungal friends and foes A comparative genomics study of 23 Aspergillus species from section Flavi.</title>
        <authorList>
            <consortium name="DOE Joint Genome Institute"/>
            <person name="Kjaerbolling I."/>
            <person name="Vesth T.C."/>
            <person name="Frisvad J.C."/>
            <person name="Nybo J.L."/>
            <person name="Theobald S."/>
            <person name="Kildgaard S."/>
            <person name="Petersen T.I."/>
            <person name="Kuo A."/>
            <person name="Sato A."/>
            <person name="Lyhne E.K."/>
            <person name="Kogle M.E."/>
            <person name="Wiebenga A."/>
            <person name="Kun R.S."/>
            <person name="Lubbers R.J."/>
            <person name="Makela M.R."/>
            <person name="Barry K."/>
            <person name="Chovatia M."/>
            <person name="Clum A."/>
            <person name="Daum C."/>
            <person name="Haridas S."/>
            <person name="He G."/>
            <person name="LaButti K."/>
            <person name="Lipzen A."/>
            <person name="Mondo S."/>
            <person name="Pangilinan J."/>
            <person name="Riley R."/>
            <person name="Salamov A."/>
            <person name="Simmons B.A."/>
            <person name="Magnuson J.K."/>
            <person name="Henrissat B."/>
            <person name="Mortensen U.H."/>
            <person name="Larsen T.O."/>
            <person name="De vries R.P."/>
            <person name="Grigoriev I.V."/>
            <person name="Machida M."/>
            <person name="Baker S.E."/>
            <person name="Andersen M.R."/>
        </authorList>
    </citation>
    <scope>NUCLEOTIDE SEQUENCE [LARGE SCALE GENOMIC DNA]</scope>
    <source>
        <strain evidence="2 3">CBS 117635</strain>
    </source>
</reference>
<dbReference type="AlphaFoldDB" id="A0A5N6JMX9"/>